<feature type="transmembrane region" description="Helical" evidence="1">
    <location>
        <begin position="176"/>
        <end position="194"/>
    </location>
</feature>
<comment type="caution">
    <text evidence="2">The sequence shown here is derived from an EMBL/GenBank/DDBJ whole genome shotgun (WGS) entry which is preliminary data.</text>
</comment>
<feature type="transmembrane region" description="Helical" evidence="1">
    <location>
        <begin position="526"/>
        <end position="545"/>
    </location>
</feature>
<evidence type="ECO:0000313" key="3">
    <source>
        <dbReference type="Proteomes" id="UP000248790"/>
    </source>
</evidence>
<keyword evidence="1" id="KW-0812">Transmembrane</keyword>
<keyword evidence="1" id="KW-0472">Membrane</keyword>
<feature type="transmembrane region" description="Helical" evidence="1">
    <location>
        <begin position="240"/>
        <end position="257"/>
    </location>
</feature>
<sequence length="571" mass="65254">MISVKANPSYPYINPDSRQGEVTKSIKVKEPFLYVFKKWSSVIIAIAGILQLLFFWSPANLFSVSCVWLAWWLTDKFVLVSSKLSRFTLSTLILLGYAITQYFLPIVFTLVEGKELVFNLKMPYDIFTHSLAAFVVMLIAHHLYTNNKLMNGIFRVKLQKFLTSKYFYTPPTDGQIWFIGITGLVCMFVSYFFVKQDYNNYSEGSGNKFMEAFIPFTYAPYFLLLKELYGGTTHKKTKKLYIQIILFTVALLAVGIGGNARSLFIKGFVAAGITYFLGLLLGRFNYEKIFTIKNVIILALGFVVVTGPLADIATAMVIVRGQRGSISKMEMLVRTLEIFKDKDAIRAYKLAAVDRKVSEWDEHYFDNLFLARFCNLKYNDASLELADKIGEVDREMRNYSIDRFWSTFPKPVLEFLHIDVNKDFVTSCSYGDYLFLRAGGYNALGGFRTGQFAGTGMAAFGWWYLLILLTGIVLAFFIFDLFVVHKVKGNYNTVYLSLIGLLPITSTFTFMASSSTSESVMNIFNFLIRGWIQISLLYFLLFIVSKKLLGLFSRKPNLAYRNVEIKRSVNY</sequence>
<feature type="transmembrane region" description="Helical" evidence="1">
    <location>
        <begin position="123"/>
        <end position="144"/>
    </location>
</feature>
<dbReference type="OrthoDB" id="8949626at2"/>
<feature type="transmembrane region" description="Helical" evidence="1">
    <location>
        <begin position="263"/>
        <end position="282"/>
    </location>
</feature>
<keyword evidence="1" id="KW-1133">Transmembrane helix</keyword>
<organism evidence="2 3">
    <name type="scientific">Larkinella arboricola</name>
    <dbReference type="NCBI Taxonomy" id="643671"/>
    <lineage>
        <taxon>Bacteria</taxon>
        <taxon>Pseudomonadati</taxon>
        <taxon>Bacteroidota</taxon>
        <taxon>Cytophagia</taxon>
        <taxon>Cytophagales</taxon>
        <taxon>Spirosomataceae</taxon>
        <taxon>Larkinella</taxon>
    </lineage>
</organism>
<evidence type="ECO:0008006" key="4">
    <source>
        <dbReference type="Google" id="ProtNLM"/>
    </source>
</evidence>
<reference evidence="2 3" key="1">
    <citation type="submission" date="2018-06" db="EMBL/GenBank/DDBJ databases">
        <title>Genomic Encyclopedia of Archaeal and Bacterial Type Strains, Phase II (KMG-II): from individual species to whole genera.</title>
        <authorList>
            <person name="Goeker M."/>
        </authorList>
    </citation>
    <scope>NUCLEOTIDE SEQUENCE [LARGE SCALE GENOMIC DNA]</scope>
    <source>
        <strain evidence="2 3">DSM 21851</strain>
    </source>
</reference>
<dbReference type="EMBL" id="QLMC01000004">
    <property type="protein sequence ID" value="RAJ96084.1"/>
    <property type="molecule type" value="Genomic_DNA"/>
</dbReference>
<feature type="transmembrane region" description="Helical" evidence="1">
    <location>
        <begin position="494"/>
        <end position="514"/>
    </location>
</feature>
<gene>
    <name evidence="2" type="ORF">LX87_03834</name>
</gene>
<evidence type="ECO:0000313" key="2">
    <source>
        <dbReference type="EMBL" id="RAJ96084.1"/>
    </source>
</evidence>
<proteinExistence type="predicted"/>
<feature type="transmembrane region" description="Helical" evidence="1">
    <location>
        <begin position="91"/>
        <end position="111"/>
    </location>
</feature>
<dbReference type="RefSeq" id="WP_111629852.1">
    <property type="nucleotide sequence ID" value="NZ_QLMC01000004.1"/>
</dbReference>
<evidence type="ECO:0000256" key="1">
    <source>
        <dbReference type="SAM" id="Phobius"/>
    </source>
</evidence>
<feature type="transmembrane region" description="Helical" evidence="1">
    <location>
        <begin position="462"/>
        <end position="482"/>
    </location>
</feature>
<name>A0A327WUR1_LARAB</name>
<dbReference type="Proteomes" id="UP000248790">
    <property type="component" value="Unassembled WGS sequence"/>
</dbReference>
<feature type="transmembrane region" description="Helical" evidence="1">
    <location>
        <begin position="42"/>
        <end position="71"/>
    </location>
</feature>
<protein>
    <recommendedName>
        <fullName evidence="4">O-antigen polysaccharide polymerase Wzy-like protein</fullName>
    </recommendedName>
</protein>
<keyword evidence="3" id="KW-1185">Reference proteome</keyword>
<accession>A0A327WUR1</accession>
<dbReference type="AlphaFoldDB" id="A0A327WUR1"/>
<feature type="transmembrane region" description="Helical" evidence="1">
    <location>
        <begin position="294"/>
        <end position="319"/>
    </location>
</feature>